<dbReference type="Gene3D" id="3.20.20.80">
    <property type="entry name" value="Glycosidases"/>
    <property type="match status" value="1"/>
</dbReference>
<dbReference type="Pfam" id="PF00150">
    <property type="entry name" value="Cellulase"/>
    <property type="match status" value="1"/>
</dbReference>
<evidence type="ECO:0000256" key="3">
    <source>
        <dbReference type="RuleBase" id="RU361153"/>
    </source>
</evidence>
<feature type="domain" description="Glycoside hydrolase family 5" evidence="4">
    <location>
        <begin position="78"/>
        <end position="243"/>
    </location>
</feature>
<dbReference type="PANTHER" id="PTHR34142">
    <property type="entry name" value="ENDO-BETA-1,4-GLUCANASE A"/>
    <property type="match status" value="1"/>
</dbReference>
<dbReference type="OrthoDB" id="1422943at2"/>
<dbReference type="Proteomes" id="UP000310017">
    <property type="component" value="Chromosome"/>
</dbReference>
<evidence type="ECO:0000256" key="1">
    <source>
        <dbReference type="ARBA" id="ARBA00022801"/>
    </source>
</evidence>
<dbReference type="InterPro" id="IPR017853">
    <property type="entry name" value="GH"/>
</dbReference>
<comment type="similarity">
    <text evidence="3">Belongs to the glycosyl hydrolase 5 (cellulase A) family.</text>
</comment>
<dbReference type="AlphaFoldDB" id="A0A5B7T005"/>
<dbReference type="SUPFAM" id="SSF51445">
    <property type="entry name" value="(Trans)glycosidases"/>
    <property type="match status" value="1"/>
</dbReference>
<protein>
    <submittedName>
        <fullName evidence="5">Glycoside hydrolase family 5 protein</fullName>
    </submittedName>
</protein>
<dbReference type="KEGG" id="asag:FGM00_15480"/>
<proteinExistence type="inferred from homology"/>
<keyword evidence="2 3" id="KW-0326">Glycosidase</keyword>
<name>A0A5B7T005_9FLAO</name>
<evidence type="ECO:0000313" key="6">
    <source>
        <dbReference type="Proteomes" id="UP000310017"/>
    </source>
</evidence>
<evidence type="ECO:0000259" key="4">
    <source>
        <dbReference type="Pfam" id="PF00150"/>
    </source>
</evidence>
<dbReference type="GO" id="GO:0009251">
    <property type="term" value="P:glucan catabolic process"/>
    <property type="evidence" value="ECO:0007669"/>
    <property type="project" value="TreeGrafter"/>
</dbReference>
<dbReference type="GO" id="GO:0004553">
    <property type="term" value="F:hydrolase activity, hydrolyzing O-glycosyl compounds"/>
    <property type="evidence" value="ECO:0007669"/>
    <property type="project" value="InterPro"/>
</dbReference>
<accession>A0A5B7T005</accession>
<dbReference type="InterPro" id="IPR001547">
    <property type="entry name" value="Glyco_hydro_5"/>
</dbReference>
<evidence type="ECO:0000313" key="5">
    <source>
        <dbReference type="EMBL" id="QCX02394.1"/>
    </source>
</evidence>
<sequence>MAEWHITIVREFIGNLREQPIAGWPLQDTQGKYLHSLDSIVVEHRKNKRITILCPFGWVDTEGKQTLFTGENPSETPFYDDYKLKLRAIADFFKGQDDVWIQVWNEPYHFNNENNYSHELWLADHQDMVANLRTIPGFDNIILVAGNEQGQSEAVLLEKGAALLAQYDDILFDLHAYGKWNENSSYESISGRLSALKQLRIPFIFGEVGVITEGAPLSNPQDFLTACDDLNIGALAWLWNRNSQDQNALLDDNGAPNTNDNMNWGSMFKTFLQPD</sequence>
<evidence type="ECO:0000256" key="2">
    <source>
        <dbReference type="ARBA" id="ARBA00023295"/>
    </source>
</evidence>
<keyword evidence="1 3" id="KW-0378">Hydrolase</keyword>
<dbReference type="EMBL" id="CP040710">
    <property type="protein sequence ID" value="QCX02394.1"/>
    <property type="molecule type" value="Genomic_DNA"/>
</dbReference>
<keyword evidence="6" id="KW-1185">Reference proteome</keyword>
<organism evidence="5 6">
    <name type="scientific">Aggregatimonas sangjinii</name>
    <dbReference type="NCBI Taxonomy" id="2583587"/>
    <lineage>
        <taxon>Bacteria</taxon>
        <taxon>Pseudomonadati</taxon>
        <taxon>Bacteroidota</taxon>
        <taxon>Flavobacteriia</taxon>
        <taxon>Flavobacteriales</taxon>
        <taxon>Flavobacteriaceae</taxon>
        <taxon>Aggregatimonas</taxon>
    </lineage>
</organism>
<reference evidence="5 6" key="1">
    <citation type="submission" date="2019-05" db="EMBL/GenBank/DDBJ databases">
        <title>Genome sequencing of F202Z8.</title>
        <authorList>
            <person name="Kwon Y.M."/>
        </authorList>
    </citation>
    <scope>NUCLEOTIDE SEQUENCE [LARGE SCALE GENOMIC DNA]</scope>
    <source>
        <strain evidence="5 6">F202Z8</strain>
    </source>
</reference>
<gene>
    <name evidence="5" type="ORF">FGM00_15480</name>
</gene>
<dbReference type="PANTHER" id="PTHR34142:SF1">
    <property type="entry name" value="GLYCOSIDE HYDROLASE FAMILY 5 DOMAIN-CONTAINING PROTEIN"/>
    <property type="match status" value="1"/>
</dbReference>